<protein>
    <submittedName>
        <fullName evidence="2">Uncharacterized protein</fullName>
    </submittedName>
</protein>
<feature type="compositionally biased region" description="Polar residues" evidence="1">
    <location>
        <begin position="1018"/>
        <end position="1028"/>
    </location>
</feature>
<feature type="compositionally biased region" description="Low complexity" evidence="1">
    <location>
        <begin position="9"/>
        <end position="19"/>
    </location>
</feature>
<sequence length="1028" mass="110409">MPPKRRTAAKSAPAPAKSAPTPPPAKQAAPPAPSPPPPPPPPPPPVESPSAKVRKEWLNFISTWYEPQKKKLVDQLNKDLDAKYKKQSSRIQQSARQAEQEKRLSEITTQLAVPAHEEWNNRLAAVQLLVDDWTDITEQEQQSVIAVFNAFYEDNEEEEEVSASFDSSEVDESVASAVEEPQLGDSSPFFTIRHSPPTPITANFELVNPSSFFTDTKQARNLPELAMDNLATLNNLSTGRTPADAGTTTSAVFGFQGWASEAALAVPPQSQSANRNRATDNISRQASAASSSSSPLFSSQAAPHHSPPQPTSKISPLSVSHTLLPGKRYIGPVIAEEEAEPIDEELLKAKMAADFLEFKMEVRIQMIQQFHAKASAIEIELARQFESNNSTCSKESRLLTLHEHEENMMSLREAKELERKKLCDKERDRRLQEHRFLQQVAAQKAINQTRLNASASSSKISPASQTGWTSHPAPKLASQKENLSTGSLPTKPEPPSMVKKSASARSHDIIPGFDEAAFLKAQAEAASLAKGKQPASTTASNPPSRPSALKKTENTSPPDEPVEPVAPPPPTTTKGKKGKKAPTATQQSKTVTFNEEPDTDAEPPPVWGAKSAKGARAPKSVMIEEEQDEDADPLFSAWNARAATPASASAKKGKAAVVVEEVVVEPTPPVTSTPGWGSASSWGSAATGKKGKASTPIVPAEVTEEPFQTWTAPSKKGKAPVAPAEATEDPFQTWTAPGKKGKAPVIPADPMEDPFQTWTAPSGAWGAASAKKPKVTVVEEPDEEAESMVWGIGLKGALSSGKQTKKVTPQPEARGVTQSSSKSAVVQDVGEEEEEDEEEEEEEGWDQIRPASAIPGGLDTTTGAEGDAWGSSYWGNLAKGQPISQAPDESAQHMLWTPSMEAEESGDEDIGESMESALWMQYAINGGEIAGFETPVPQENVHAHAHAHAPVKSAPAASHKKATNDPTTSIWEQGKGKKKSAPVIETKIETTRASVSSSARTAQWPKAKMEMENWASRLGQSSGSARHL</sequence>
<evidence type="ECO:0000313" key="2">
    <source>
        <dbReference type="EMBL" id="KIK42940.1"/>
    </source>
</evidence>
<dbReference type="Proteomes" id="UP000054485">
    <property type="component" value="Unassembled WGS sequence"/>
</dbReference>
<reference evidence="3" key="2">
    <citation type="submission" date="2015-01" db="EMBL/GenBank/DDBJ databases">
        <title>Evolutionary Origins and Diversification of the Mycorrhizal Mutualists.</title>
        <authorList>
            <consortium name="DOE Joint Genome Institute"/>
            <consortium name="Mycorrhizal Genomics Consortium"/>
            <person name="Kohler A."/>
            <person name="Kuo A."/>
            <person name="Nagy L.G."/>
            <person name="Floudas D."/>
            <person name="Copeland A."/>
            <person name="Barry K.W."/>
            <person name="Cichocki N."/>
            <person name="Veneault-Fourrey C."/>
            <person name="LaButti K."/>
            <person name="Lindquist E.A."/>
            <person name="Lipzen A."/>
            <person name="Lundell T."/>
            <person name="Morin E."/>
            <person name="Murat C."/>
            <person name="Riley R."/>
            <person name="Ohm R."/>
            <person name="Sun H."/>
            <person name="Tunlid A."/>
            <person name="Henrissat B."/>
            <person name="Grigoriev I.V."/>
            <person name="Hibbett D.S."/>
            <person name="Martin F."/>
        </authorList>
    </citation>
    <scope>NUCLEOTIDE SEQUENCE [LARGE SCALE GENOMIC DNA]</scope>
    <source>
        <strain evidence="3">UH-Slu-Lm8-n1</strain>
    </source>
</reference>
<proteinExistence type="predicted"/>
<feature type="compositionally biased region" description="Polar residues" evidence="1">
    <location>
        <begin position="268"/>
        <end position="282"/>
    </location>
</feature>
<dbReference type="STRING" id="930992.A0A0C9ZZ34"/>
<feature type="compositionally biased region" description="Low complexity" evidence="1">
    <location>
        <begin position="453"/>
        <end position="464"/>
    </location>
</feature>
<feature type="compositionally biased region" description="Polar residues" evidence="1">
    <location>
        <begin position="479"/>
        <end position="488"/>
    </location>
</feature>
<feature type="region of interest" description="Disordered" evidence="1">
    <location>
        <begin position="946"/>
        <end position="1028"/>
    </location>
</feature>
<evidence type="ECO:0000313" key="3">
    <source>
        <dbReference type="Proteomes" id="UP000054485"/>
    </source>
</evidence>
<dbReference type="OrthoDB" id="3038408at2759"/>
<feature type="compositionally biased region" description="Low complexity" evidence="1">
    <location>
        <begin position="672"/>
        <end position="696"/>
    </location>
</feature>
<feature type="region of interest" description="Disordered" evidence="1">
    <location>
        <begin position="524"/>
        <end position="630"/>
    </location>
</feature>
<feature type="region of interest" description="Disordered" evidence="1">
    <location>
        <begin position="797"/>
        <end position="869"/>
    </location>
</feature>
<feature type="region of interest" description="Disordered" evidence="1">
    <location>
        <begin position="667"/>
        <end position="783"/>
    </location>
</feature>
<organism evidence="2 3">
    <name type="scientific">Suillus luteus UH-Slu-Lm8-n1</name>
    <dbReference type="NCBI Taxonomy" id="930992"/>
    <lineage>
        <taxon>Eukaryota</taxon>
        <taxon>Fungi</taxon>
        <taxon>Dikarya</taxon>
        <taxon>Basidiomycota</taxon>
        <taxon>Agaricomycotina</taxon>
        <taxon>Agaricomycetes</taxon>
        <taxon>Agaricomycetidae</taxon>
        <taxon>Boletales</taxon>
        <taxon>Suillineae</taxon>
        <taxon>Suillaceae</taxon>
        <taxon>Suillus</taxon>
    </lineage>
</organism>
<reference evidence="2 3" key="1">
    <citation type="submission" date="2014-04" db="EMBL/GenBank/DDBJ databases">
        <authorList>
            <consortium name="DOE Joint Genome Institute"/>
            <person name="Kuo A."/>
            <person name="Ruytinx J."/>
            <person name="Rineau F."/>
            <person name="Colpaert J."/>
            <person name="Kohler A."/>
            <person name="Nagy L.G."/>
            <person name="Floudas D."/>
            <person name="Copeland A."/>
            <person name="Barry K.W."/>
            <person name="Cichocki N."/>
            <person name="Veneault-Fourrey C."/>
            <person name="LaButti K."/>
            <person name="Lindquist E.A."/>
            <person name="Lipzen A."/>
            <person name="Lundell T."/>
            <person name="Morin E."/>
            <person name="Murat C."/>
            <person name="Sun H."/>
            <person name="Tunlid A."/>
            <person name="Henrissat B."/>
            <person name="Grigoriev I.V."/>
            <person name="Hibbett D.S."/>
            <person name="Martin F."/>
            <person name="Nordberg H.P."/>
            <person name="Cantor M.N."/>
            <person name="Hua S.X."/>
        </authorList>
    </citation>
    <scope>NUCLEOTIDE SEQUENCE [LARGE SCALE GENOMIC DNA]</scope>
    <source>
        <strain evidence="2 3">UH-Slu-Lm8-n1</strain>
    </source>
</reference>
<feature type="compositionally biased region" description="Low complexity" evidence="1">
    <location>
        <begin position="991"/>
        <end position="1002"/>
    </location>
</feature>
<keyword evidence="3" id="KW-1185">Reference proteome</keyword>
<dbReference type="EMBL" id="KN835225">
    <property type="protein sequence ID" value="KIK42940.1"/>
    <property type="molecule type" value="Genomic_DNA"/>
</dbReference>
<feature type="region of interest" description="Disordered" evidence="1">
    <location>
        <begin position="1"/>
        <end position="50"/>
    </location>
</feature>
<gene>
    <name evidence="2" type="ORF">CY34DRAFT_804349</name>
</gene>
<feature type="compositionally biased region" description="Acidic residues" evidence="1">
    <location>
        <begin position="829"/>
        <end position="845"/>
    </location>
</feature>
<evidence type="ECO:0000256" key="1">
    <source>
        <dbReference type="SAM" id="MobiDB-lite"/>
    </source>
</evidence>
<accession>A0A0C9ZZ34</accession>
<feature type="region of interest" description="Disordered" evidence="1">
    <location>
        <begin position="453"/>
        <end position="505"/>
    </location>
</feature>
<dbReference type="HOGENOM" id="CLU_009828_0_0_1"/>
<dbReference type="AlphaFoldDB" id="A0A0C9ZZ34"/>
<feature type="region of interest" description="Disordered" evidence="1">
    <location>
        <begin position="265"/>
        <end position="318"/>
    </location>
</feature>
<feature type="compositionally biased region" description="Pro residues" evidence="1">
    <location>
        <begin position="20"/>
        <end position="47"/>
    </location>
</feature>
<name>A0A0C9ZZ34_9AGAM</name>
<dbReference type="SUPFAM" id="SSF101447">
    <property type="entry name" value="Formin homology 2 domain (FH2 domain)"/>
    <property type="match status" value="1"/>
</dbReference>
<feature type="compositionally biased region" description="Low complexity" evidence="1">
    <location>
        <begin position="283"/>
        <end position="302"/>
    </location>
</feature>
<dbReference type="InParanoid" id="A0A0C9ZZ34"/>